<dbReference type="PANTHER" id="PTHR31321">
    <property type="entry name" value="ACYL-COA THIOESTER HYDROLASE YBHC-RELATED"/>
    <property type="match status" value="1"/>
</dbReference>
<dbReference type="EMBL" id="CP042434">
    <property type="protein sequence ID" value="QEC72691.1"/>
    <property type="molecule type" value="Genomic_DNA"/>
</dbReference>
<dbReference type="GO" id="GO:0009279">
    <property type="term" value="C:cell outer membrane"/>
    <property type="evidence" value="ECO:0007669"/>
    <property type="project" value="TreeGrafter"/>
</dbReference>
<dbReference type="SUPFAM" id="SSF51126">
    <property type="entry name" value="Pectin lyase-like"/>
    <property type="match status" value="1"/>
</dbReference>
<dbReference type="Gene3D" id="2.160.20.10">
    <property type="entry name" value="Single-stranded right-handed beta-helix, Pectin lyase-like"/>
    <property type="match status" value="1"/>
</dbReference>
<reference evidence="5 6" key="1">
    <citation type="journal article" date="2017" name="Int. J. Syst. Evol. Microbiol.">
        <title>Arachidicoccus ginsenosidivorans sp. nov., with ginsenoside-converting activity isolated from ginseng cultivating soil.</title>
        <authorList>
            <person name="Siddiqi M.Z."/>
            <person name="Aslam Z."/>
            <person name="Im W.T."/>
        </authorList>
    </citation>
    <scope>NUCLEOTIDE SEQUENCE [LARGE SCALE GENOMIC DNA]</scope>
    <source>
        <strain evidence="5 6">Gsoil 809</strain>
    </source>
</reference>
<keyword evidence="6" id="KW-1185">Reference proteome</keyword>
<accession>A0A5B8VNK7</accession>
<evidence type="ECO:0000256" key="2">
    <source>
        <dbReference type="ARBA" id="ARBA00022801"/>
    </source>
</evidence>
<keyword evidence="3" id="KW-0063">Aspartyl esterase</keyword>
<dbReference type="AlphaFoldDB" id="A0A5B8VNK7"/>
<feature type="domain" description="Pectinesterase catalytic" evidence="4">
    <location>
        <begin position="64"/>
        <end position="383"/>
    </location>
</feature>
<evidence type="ECO:0000256" key="3">
    <source>
        <dbReference type="ARBA" id="ARBA00023085"/>
    </source>
</evidence>
<dbReference type="GO" id="GO:0030599">
    <property type="term" value="F:pectinesterase activity"/>
    <property type="evidence" value="ECO:0007669"/>
    <property type="project" value="InterPro"/>
</dbReference>
<evidence type="ECO:0000256" key="1">
    <source>
        <dbReference type="ARBA" id="ARBA00008891"/>
    </source>
</evidence>
<protein>
    <submittedName>
        <fullName evidence="5">Pectin esterase</fullName>
    </submittedName>
</protein>
<evidence type="ECO:0000313" key="5">
    <source>
        <dbReference type="EMBL" id="QEC72691.1"/>
    </source>
</evidence>
<evidence type="ECO:0000313" key="6">
    <source>
        <dbReference type="Proteomes" id="UP000321291"/>
    </source>
</evidence>
<dbReference type="GO" id="GO:0042545">
    <property type="term" value="P:cell wall modification"/>
    <property type="evidence" value="ECO:0007669"/>
    <property type="project" value="InterPro"/>
</dbReference>
<dbReference type="InterPro" id="IPR000070">
    <property type="entry name" value="Pectinesterase_cat"/>
</dbReference>
<dbReference type="Pfam" id="PF01095">
    <property type="entry name" value="Pectinesterase"/>
    <property type="match status" value="1"/>
</dbReference>
<name>A0A5B8VNK7_9BACT</name>
<keyword evidence="2" id="KW-0378">Hydrolase</keyword>
<dbReference type="InterPro" id="IPR011050">
    <property type="entry name" value="Pectin_lyase_fold/virulence"/>
</dbReference>
<sequence length="468" mass="52123">MFIFNKQVRLLGKIINVEKNYMNIKTIKSAWILCLLLIVSYHGYSKKSEQSVWDTLPQANKLYDAVIDINGSGDYRELQQAIDHAPANRTKPWRIFIKNGRYNGLVRIPENKPYIYLIGQDKQKVIISFMINCGNPDNPKDNGRQYAKANFQQAECAAVVVDASDFYAENITFENAYGVQFKSGPQALAIRINKDRTAFYNCKFRSFQDTWRTSTKAVNDRTYADSCWVEGAVDYFYGGGNAYIENTTFYNVRGGSVIVAPSQKAGTQWGYVFNHCIIDGNKASADGRTKLGRPWHDEPIAVFLNTIIKIPLAPEGWTDMGPAAKLFAEYNSRDAAGIPIDLSKRRTWYQQSKGEGGQRITGLQAVLTEKQAANYTYQHVIKGSDGWDPVAFFKKPAAVEGLKRAAGGLKWQKSAGATGYIVYKNGQVINFAKKTFLKLDAKTAGDYTVSGVTGNGTLGNVSNTLSIQ</sequence>
<gene>
    <name evidence="5" type="ORF">FSB73_14380</name>
</gene>
<organism evidence="5 6">
    <name type="scientific">Arachidicoccus ginsenosidivorans</name>
    <dbReference type="NCBI Taxonomy" id="496057"/>
    <lineage>
        <taxon>Bacteria</taxon>
        <taxon>Pseudomonadati</taxon>
        <taxon>Bacteroidota</taxon>
        <taxon>Chitinophagia</taxon>
        <taxon>Chitinophagales</taxon>
        <taxon>Chitinophagaceae</taxon>
        <taxon>Arachidicoccus</taxon>
    </lineage>
</organism>
<proteinExistence type="inferred from homology"/>
<dbReference type="PANTHER" id="PTHR31321:SF57">
    <property type="entry name" value="PECTINESTERASE 53-RELATED"/>
    <property type="match status" value="1"/>
</dbReference>
<dbReference type="InterPro" id="IPR012334">
    <property type="entry name" value="Pectin_lyas_fold"/>
</dbReference>
<dbReference type="KEGG" id="agi:FSB73_14380"/>
<dbReference type="Proteomes" id="UP000321291">
    <property type="component" value="Chromosome"/>
</dbReference>
<comment type="similarity">
    <text evidence="1">Belongs to the pectinesterase family.</text>
</comment>
<evidence type="ECO:0000259" key="4">
    <source>
        <dbReference type="Pfam" id="PF01095"/>
    </source>
</evidence>